<evidence type="ECO:0000256" key="2">
    <source>
        <dbReference type="ARBA" id="ARBA00022490"/>
    </source>
</evidence>
<dbReference type="InterPro" id="IPR035979">
    <property type="entry name" value="RBD_domain_sf"/>
</dbReference>
<organism evidence="9 10">
    <name type="scientific">Acrobeloides nanus</name>
    <dbReference type="NCBI Taxonomy" id="290746"/>
    <lineage>
        <taxon>Eukaryota</taxon>
        <taxon>Metazoa</taxon>
        <taxon>Ecdysozoa</taxon>
        <taxon>Nematoda</taxon>
        <taxon>Chromadorea</taxon>
        <taxon>Rhabditida</taxon>
        <taxon>Tylenchina</taxon>
        <taxon>Cephalobomorpha</taxon>
        <taxon>Cephaloboidea</taxon>
        <taxon>Cephalobidae</taxon>
        <taxon>Acrobeloides</taxon>
    </lineage>
</organism>
<reference evidence="10" key="1">
    <citation type="submission" date="2022-11" db="UniProtKB">
        <authorList>
            <consortium name="WormBaseParasite"/>
        </authorList>
    </citation>
    <scope>IDENTIFICATION</scope>
</reference>
<evidence type="ECO:0000256" key="5">
    <source>
        <dbReference type="PROSITE-ProRule" id="PRU00176"/>
    </source>
</evidence>
<dbReference type="InterPro" id="IPR036361">
    <property type="entry name" value="SAP_dom_sf"/>
</dbReference>
<evidence type="ECO:0000256" key="4">
    <source>
        <dbReference type="ARBA" id="ARBA00022884"/>
    </source>
</evidence>
<dbReference type="SUPFAM" id="SSF54928">
    <property type="entry name" value="RNA-binding domain, RBD"/>
    <property type="match status" value="3"/>
</dbReference>
<accession>A0A914C1R0</accession>
<keyword evidence="4 5" id="KW-0694">RNA-binding</keyword>
<dbReference type="CDD" id="cd12251">
    <property type="entry name" value="RRM3_hnRNPR_like"/>
    <property type="match status" value="1"/>
</dbReference>
<dbReference type="GO" id="GO:0005737">
    <property type="term" value="C:cytoplasm"/>
    <property type="evidence" value="ECO:0007669"/>
    <property type="project" value="UniProtKB-SubCell"/>
</dbReference>
<feature type="region of interest" description="Disordered" evidence="6">
    <location>
        <begin position="77"/>
        <end position="166"/>
    </location>
</feature>
<protein>
    <submittedName>
        <fullName evidence="10">Heterogeneous nuclear ribonucleoprotein Q</fullName>
    </submittedName>
</protein>
<evidence type="ECO:0000256" key="6">
    <source>
        <dbReference type="SAM" id="MobiDB-lite"/>
    </source>
</evidence>
<dbReference type="Pfam" id="PF00076">
    <property type="entry name" value="RRM_1"/>
    <property type="match status" value="3"/>
</dbReference>
<feature type="domain" description="RRM" evidence="7">
    <location>
        <begin position="489"/>
        <end position="559"/>
    </location>
</feature>
<dbReference type="Proteomes" id="UP000887540">
    <property type="component" value="Unplaced"/>
</dbReference>
<evidence type="ECO:0000313" key="10">
    <source>
        <dbReference type="WBParaSite" id="ACRNAN_Path_1530.g5970.t1"/>
    </source>
</evidence>
<dbReference type="PROSITE" id="PS50800">
    <property type="entry name" value="SAP"/>
    <property type="match status" value="1"/>
</dbReference>
<dbReference type="SUPFAM" id="SSF68906">
    <property type="entry name" value="SAP domain"/>
    <property type="match status" value="1"/>
</dbReference>
<feature type="domain" description="RRM" evidence="7">
    <location>
        <begin position="309"/>
        <end position="388"/>
    </location>
</feature>
<dbReference type="AlphaFoldDB" id="A0A914C1R0"/>
<dbReference type="WBParaSite" id="ACRNAN_Path_1530.g5970.t1">
    <property type="protein sequence ID" value="ACRNAN_Path_1530.g5970.t1"/>
    <property type="gene ID" value="ACRNAN_Path_1530.g5970"/>
</dbReference>
<name>A0A914C1R0_9BILA</name>
<feature type="domain" description="SAP" evidence="8">
    <location>
        <begin position="14"/>
        <end position="48"/>
    </location>
</feature>
<dbReference type="FunFam" id="3.30.70.330:FF:000023">
    <property type="entry name" value="Heterogeneous nuclear ribonucleoprotein q isoform"/>
    <property type="match status" value="1"/>
</dbReference>
<dbReference type="Gene3D" id="1.10.720.30">
    <property type="entry name" value="SAP domain"/>
    <property type="match status" value="1"/>
</dbReference>
<feature type="compositionally biased region" description="Basic and acidic residues" evidence="6">
    <location>
        <begin position="146"/>
        <end position="160"/>
    </location>
</feature>
<dbReference type="InterPro" id="IPR041337">
    <property type="entry name" value="hnRNP_Q_AcD"/>
</dbReference>
<keyword evidence="2" id="KW-0963">Cytoplasm</keyword>
<feature type="region of interest" description="Disordered" evidence="6">
    <location>
        <begin position="563"/>
        <end position="608"/>
    </location>
</feature>
<comment type="subcellular location">
    <subcellularLocation>
        <location evidence="1">Cytoplasm</location>
    </subcellularLocation>
</comment>
<evidence type="ECO:0000256" key="3">
    <source>
        <dbReference type="ARBA" id="ARBA00022737"/>
    </source>
</evidence>
<feature type="domain" description="RRM" evidence="7">
    <location>
        <begin position="390"/>
        <end position="476"/>
    </location>
</feature>
<dbReference type="InterPro" id="IPR000504">
    <property type="entry name" value="RRM_dom"/>
</dbReference>
<dbReference type="Gene3D" id="3.30.70.330">
    <property type="match status" value="3"/>
</dbReference>
<evidence type="ECO:0000313" key="9">
    <source>
        <dbReference type="Proteomes" id="UP000887540"/>
    </source>
</evidence>
<dbReference type="InterPro" id="IPR003034">
    <property type="entry name" value="SAP_dom"/>
</dbReference>
<dbReference type="GO" id="GO:0003723">
    <property type="term" value="F:RNA binding"/>
    <property type="evidence" value="ECO:0007669"/>
    <property type="project" value="UniProtKB-UniRule"/>
</dbReference>
<evidence type="ECO:0000259" key="8">
    <source>
        <dbReference type="PROSITE" id="PS50800"/>
    </source>
</evidence>
<sequence length="635" mass="71078">MSTESEPIIDGKPLSELKVVDLRNELEKLGLPKAGNKKELYDRLKEHLLKEQTSGTTESTQQEVVNPMVAQYLATQQAALAATQRSETSEETKQEEPIEANTTEPSQQTEEITSEIFDQSNETESAIDQTAKMTDVEMQESVKTNGDAEKSETNVEKMDDSGPNPYENDETYKMLVSKKLNARVSQALVDLMKACNVTTEDFDERAVEMLAGFSQDQGLYIVKELKDSGLYGVQNKPQYFMSVMRNFKDRVRQLGSAPSMNIPLVPGPEVEDIKSIIDRTGYQLEVTVGQRKYHCPPDHTGGEPAGSGHEIYIGQIPRDVYEDKLIPLFEPLGKIWDLRIMMDPINGKSRGYAFLIYIDKEHAAEAAKKFNDYEIQPGKHLKVNVSVANTRLFIGNIPKSKSKEEILEELKKNAVLEGVVDVIIYSSPDGGESRKNRGFCFVDFVDHKSASDAKRRISMGKVRPWNNDLVVDWAEQQEEPDEETMNQVKVLYVKNLKEAVTEEKLKEIFAPHGEIDRVKKVKDYAFVHYKERDSAIKAIDALNNTEVEGIAIEIALAKPQAENKQKKKFGGPSSMRGMFGAGGGGGKRGLRGSFGEPFGVPPRGGRGRHRNAVILKKANRGQQQSHYSLRKLFIA</sequence>
<dbReference type="InterPro" id="IPR006535">
    <property type="entry name" value="HnRNP_R/Q_splicing_fac"/>
</dbReference>
<dbReference type="NCBIfam" id="TIGR01648">
    <property type="entry name" value="hnRNP-R-Q"/>
    <property type="match status" value="1"/>
</dbReference>
<feature type="compositionally biased region" description="Low complexity" evidence="6">
    <location>
        <begin position="591"/>
        <end position="603"/>
    </location>
</feature>
<keyword evidence="9" id="KW-1185">Reference proteome</keyword>
<dbReference type="CDD" id="cd12249">
    <property type="entry name" value="RRM1_hnRNPR_like"/>
    <property type="match status" value="1"/>
</dbReference>
<dbReference type="InterPro" id="IPR012677">
    <property type="entry name" value="Nucleotide-bd_a/b_plait_sf"/>
</dbReference>
<proteinExistence type="predicted"/>
<keyword evidence="3" id="KW-0677">Repeat</keyword>
<evidence type="ECO:0000256" key="1">
    <source>
        <dbReference type="ARBA" id="ARBA00004496"/>
    </source>
</evidence>
<dbReference type="CDD" id="cd12250">
    <property type="entry name" value="RRM2_hnRNPR_like"/>
    <property type="match status" value="1"/>
</dbReference>
<dbReference type="PROSITE" id="PS50102">
    <property type="entry name" value="RRM"/>
    <property type="match status" value="3"/>
</dbReference>
<evidence type="ECO:0000259" key="7">
    <source>
        <dbReference type="PROSITE" id="PS50102"/>
    </source>
</evidence>
<feature type="compositionally biased region" description="Basic and acidic residues" evidence="6">
    <location>
        <begin position="87"/>
        <end position="96"/>
    </location>
</feature>
<dbReference type="PANTHER" id="PTHR21245">
    <property type="entry name" value="HETEROGENEOUS NUCLEAR RIBONUCLEOPROTEIN"/>
    <property type="match status" value="1"/>
</dbReference>
<dbReference type="Pfam" id="PF02037">
    <property type="entry name" value="SAP"/>
    <property type="match status" value="1"/>
</dbReference>
<feature type="compositionally biased region" description="Polar residues" evidence="6">
    <location>
        <begin position="100"/>
        <end position="132"/>
    </location>
</feature>
<dbReference type="SMART" id="SM00360">
    <property type="entry name" value="RRM"/>
    <property type="match status" value="3"/>
</dbReference>
<dbReference type="CDD" id="cd21039">
    <property type="entry name" value="NURR"/>
    <property type="match status" value="1"/>
</dbReference>
<dbReference type="SMART" id="SM00513">
    <property type="entry name" value="SAP"/>
    <property type="match status" value="1"/>
</dbReference>
<dbReference type="FunFam" id="3.30.70.330:FF:000027">
    <property type="entry name" value="Heterogeneous nuclear ribonucleoprotein q isoform"/>
    <property type="match status" value="1"/>
</dbReference>
<dbReference type="Pfam" id="PF18360">
    <property type="entry name" value="hnRNP_Q_AcD"/>
    <property type="match status" value="1"/>
</dbReference>